<reference evidence="1" key="1">
    <citation type="submission" date="2024-12" db="EMBL/GenBank/DDBJ databases">
        <authorList>
            <person name="Wu N."/>
        </authorList>
    </citation>
    <scope>NUCLEOTIDE SEQUENCE</scope>
    <source>
        <strain evidence="1">P15</strain>
    </source>
</reference>
<proteinExistence type="predicted"/>
<accession>A0ACC7NY83</accession>
<organism evidence="1 2">
    <name type="scientific">Paenibacillus mesotrionivorans</name>
    <dbReference type="NCBI Taxonomy" id="3160968"/>
    <lineage>
        <taxon>Bacteria</taxon>
        <taxon>Bacillati</taxon>
        <taxon>Bacillota</taxon>
        <taxon>Bacilli</taxon>
        <taxon>Bacillales</taxon>
        <taxon>Paenibacillaceae</taxon>
        <taxon>Paenibacillus</taxon>
    </lineage>
</organism>
<dbReference type="Proteomes" id="UP001631969">
    <property type="component" value="Unassembled WGS sequence"/>
</dbReference>
<name>A0ACC7NY83_9BACL</name>
<dbReference type="EMBL" id="JBJURJ010000009">
    <property type="protein sequence ID" value="MFM9329736.1"/>
    <property type="molecule type" value="Genomic_DNA"/>
</dbReference>
<evidence type="ECO:0000313" key="1">
    <source>
        <dbReference type="EMBL" id="MFM9329736.1"/>
    </source>
</evidence>
<evidence type="ECO:0000313" key="2">
    <source>
        <dbReference type="Proteomes" id="UP001631969"/>
    </source>
</evidence>
<sequence>MLEKLLKFLTQINLLVAFLILLAGHIMMYYLLENENWLALAFAASLTDTAVLAGLQLYAMFKTRAK</sequence>
<protein>
    <submittedName>
        <fullName evidence="1">Uncharacterized protein</fullName>
    </submittedName>
</protein>
<comment type="caution">
    <text evidence="1">The sequence shown here is derived from an EMBL/GenBank/DDBJ whole genome shotgun (WGS) entry which is preliminary data.</text>
</comment>
<keyword evidence="2" id="KW-1185">Reference proteome</keyword>
<gene>
    <name evidence="1" type="ORF">ACI1P1_15685</name>
</gene>